<dbReference type="OrthoDB" id="9907157at2759"/>
<dbReference type="Pfam" id="PF16706">
    <property type="entry name" value="Izumo-Ig"/>
    <property type="match status" value="1"/>
</dbReference>
<name>Q4RUY0_TETNG</name>
<evidence type="ECO:0000256" key="1">
    <source>
        <dbReference type="SAM" id="Phobius"/>
    </source>
</evidence>
<dbReference type="InterPro" id="IPR032700">
    <property type="entry name" value="IZUMO1"/>
</dbReference>
<dbReference type="HOGENOM" id="CLU_1682038_0_0_1"/>
<dbReference type="GO" id="GO:0005102">
    <property type="term" value="F:signaling receptor binding"/>
    <property type="evidence" value="ECO:0007669"/>
    <property type="project" value="InterPro"/>
</dbReference>
<accession>Q4RUY0</accession>
<dbReference type="InterPro" id="IPR007110">
    <property type="entry name" value="Ig-like_dom"/>
</dbReference>
<dbReference type="SUPFAM" id="SSF48726">
    <property type="entry name" value="Immunoglobulin"/>
    <property type="match status" value="1"/>
</dbReference>
<dbReference type="PANTHER" id="PTHR35540">
    <property type="entry name" value="IZUMO SPERM-EGG FUSION PROTEIN 1"/>
    <property type="match status" value="1"/>
</dbReference>
<dbReference type="GO" id="GO:0005886">
    <property type="term" value="C:plasma membrane"/>
    <property type="evidence" value="ECO:0007669"/>
    <property type="project" value="TreeGrafter"/>
</dbReference>
<keyword evidence="1" id="KW-0472">Membrane</keyword>
<feature type="transmembrane region" description="Helical" evidence="1">
    <location>
        <begin position="180"/>
        <end position="203"/>
    </location>
</feature>
<keyword evidence="1" id="KW-0812">Transmembrane</keyword>
<evidence type="ECO:0000259" key="2">
    <source>
        <dbReference type="PROSITE" id="PS50835"/>
    </source>
</evidence>
<dbReference type="GO" id="GO:0002080">
    <property type="term" value="C:acrosomal membrane"/>
    <property type="evidence" value="ECO:0007669"/>
    <property type="project" value="TreeGrafter"/>
</dbReference>
<dbReference type="GO" id="GO:0086080">
    <property type="term" value="F:protein binding involved in heterotypic cell-cell adhesion"/>
    <property type="evidence" value="ECO:0007669"/>
    <property type="project" value="TreeGrafter"/>
</dbReference>
<dbReference type="InterPro" id="IPR036179">
    <property type="entry name" value="Ig-like_dom_sf"/>
</dbReference>
<dbReference type="EMBL" id="CAAE01014993">
    <property type="protein sequence ID" value="CAG07802.1"/>
    <property type="molecule type" value="Genomic_DNA"/>
</dbReference>
<dbReference type="GO" id="GO:0007342">
    <property type="term" value="P:fusion of sperm to egg plasma membrane involved in single fertilization"/>
    <property type="evidence" value="ECO:0007669"/>
    <property type="project" value="InterPro"/>
</dbReference>
<dbReference type="InterPro" id="IPR013783">
    <property type="entry name" value="Ig-like_fold"/>
</dbReference>
<dbReference type="InterPro" id="IPR032699">
    <property type="entry name" value="Izumo-Ig"/>
</dbReference>
<sequence>MDCISCQYKKHTCFSGQLHCGGCVLRKQCSSVDPEHTLPRASQRVPKQGAAAAAYNTVQAEEGGQAVLDCLQPWHHLLMGRPEYHFSWAPGVPGTKTVNESNFIVLVVTEDSSLVLNQLRLDEQGTYRCSLQDQNETVFYQVHFLLTVAPLPNQTDRAFITLPPLPLEDDFYLFGTTETFLVPFLAIITGLSLAVVVGLTIFLG</sequence>
<organism evidence="3">
    <name type="scientific">Tetraodon nigroviridis</name>
    <name type="common">Spotted green pufferfish</name>
    <name type="synonym">Chelonodon nigroviridis</name>
    <dbReference type="NCBI Taxonomy" id="99883"/>
    <lineage>
        <taxon>Eukaryota</taxon>
        <taxon>Metazoa</taxon>
        <taxon>Chordata</taxon>
        <taxon>Craniata</taxon>
        <taxon>Vertebrata</taxon>
        <taxon>Euteleostomi</taxon>
        <taxon>Actinopterygii</taxon>
        <taxon>Neopterygii</taxon>
        <taxon>Teleostei</taxon>
        <taxon>Neoteleostei</taxon>
        <taxon>Acanthomorphata</taxon>
        <taxon>Eupercaria</taxon>
        <taxon>Tetraodontiformes</taxon>
        <taxon>Tetradontoidea</taxon>
        <taxon>Tetraodontidae</taxon>
        <taxon>Tetraodon</taxon>
    </lineage>
</organism>
<feature type="domain" description="Ig-like" evidence="2">
    <location>
        <begin position="39"/>
        <end position="139"/>
    </location>
</feature>
<dbReference type="AlphaFoldDB" id="Q4RUY0"/>
<dbReference type="PANTHER" id="PTHR35540:SF1">
    <property type="entry name" value="IZUMO SPERM-EGG FUSION PROTEIN 1"/>
    <property type="match status" value="1"/>
</dbReference>
<dbReference type="GO" id="GO:0035036">
    <property type="term" value="P:sperm-egg recognition"/>
    <property type="evidence" value="ECO:0007669"/>
    <property type="project" value="InterPro"/>
</dbReference>
<reference evidence="3" key="2">
    <citation type="submission" date="2004-02" db="EMBL/GenBank/DDBJ databases">
        <authorList>
            <consortium name="Genoscope"/>
            <consortium name="Whitehead Institute Centre for Genome Research"/>
        </authorList>
    </citation>
    <scope>NUCLEOTIDE SEQUENCE</scope>
</reference>
<keyword evidence="1" id="KW-1133">Transmembrane helix</keyword>
<dbReference type="Gene3D" id="2.60.40.10">
    <property type="entry name" value="Immunoglobulins"/>
    <property type="match status" value="1"/>
</dbReference>
<gene>
    <name evidence="3" type="ORF">GSTENG00028596001</name>
</gene>
<dbReference type="KEGG" id="tng:GSTEN00028596G001"/>
<proteinExistence type="predicted"/>
<dbReference type="PROSITE" id="PS50835">
    <property type="entry name" value="IG_LIKE"/>
    <property type="match status" value="1"/>
</dbReference>
<evidence type="ECO:0000313" key="3">
    <source>
        <dbReference type="EMBL" id="CAG07802.1"/>
    </source>
</evidence>
<reference evidence="3" key="1">
    <citation type="journal article" date="2004" name="Nature">
        <title>Genome duplication in the teleost fish Tetraodon nigroviridis reveals the early vertebrate proto-karyotype.</title>
        <authorList>
            <person name="Jaillon O."/>
            <person name="Aury J.-M."/>
            <person name="Brunet F."/>
            <person name="Petit J.-L."/>
            <person name="Stange-Thomann N."/>
            <person name="Mauceli E."/>
            <person name="Bouneau L."/>
            <person name="Fischer C."/>
            <person name="Ozouf-Costaz C."/>
            <person name="Bernot A."/>
            <person name="Nicaud S."/>
            <person name="Jaffe D."/>
            <person name="Fisher S."/>
            <person name="Lutfalla G."/>
            <person name="Dossat C."/>
            <person name="Segurens B."/>
            <person name="Dasilva C."/>
            <person name="Salanoubat M."/>
            <person name="Levy M."/>
            <person name="Boudet N."/>
            <person name="Castellano S."/>
            <person name="Anthouard V."/>
            <person name="Jubin C."/>
            <person name="Castelli V."/>
            <person name="Katinka M."/>
            <person name="Vacherie B."/>
            <person name="Biemont C."/>
            <person name="Skalli Z."/>
            <person name="Cattolico L."/>
            <person name="Poulain J."/>
            <person name="De Berardinis V."/>
            <person name="Cruaud C."/>
            <person name="Duprat S."/>
            <person name="Brottier P."/>
            <person name="Coutanceau J.-P."/>
            <person name="Gouzy J."/>
            <person name="Parra G."/>
            <person name="Lardier G."/>
            <person name="Chapple C."/>
            <person name="McKernan K.J."/>
            <person name="McEwan P."/>
            <person name="Bosak S."/>
            <person name="Kellis M."/>
            <person name="Volff J.-N."/>
            <person name="Guigo R."/>
            <person name="Zody M.C."/>
            <person name="Mesirov J."/>
            <person name="Lindblad-Toh K."/>
            <person name="Birren B."/>
            <person name="Nusbaum C."/>
            <person name="Kahn D."/>
            <person name="Robinson-Rechavi M."/>
            <person name="Laudet V."/>
            <person name="Schachter V."/>
            <person name="Quetier F."/>
            <person name="Saurin W."/>
            <person name="Scarpelli C."/>
            <person name="Wincker P."/>
            <person name="Lander E.S."/>
            <person name="Weissenbach J."/>
            <person name="Roest Crollius H."/>
        </authorList>
    </citation>
    <scope>NUCLEOTIDE SEQUENCE [LARGE SCALE GENOMIC DNA]</scope>
</reference>
<protein>
    <submittedName>
        <fullName evidence="3">Chromosome 12 SCAF14993, whole genome shotgun sequence</fullName>
    </submittedName>
</protein>